<sequence length="553" mass="62518">MFTLPWRLRRRCTLQQRIIFRLVLTVLLMAVVWSSIAVYPDDGAVTDSPTSVTSAIAHWAESWWAYFRQLPGNPSMGGPDATSTTLNENQTPPMVEYDFTKDVVLKVYLQNSKNNYQTLIPVNPDCNREWRGKQLESYECSTVLLHAAVTVWPSSHSSAWTTPSHMDSSAMPNSPDPSSHEHSPQRQYVQLGVQAHTQPHLPPDSPLPLNASADADAKRERELQSQIPDLLASSTTTLYNAACRNSMSKPLTNTAVSSRSTECPVLWVSYCTNCGLGANRLAQIVTDAGFPLTIVGLGTLWRSRWGLRIRTLHDFLLVQPDERLIIWSDAEDVIITPETTVDKVIDRYRSLVQLYQGPRIFFPAETACYPRGDLWSNYTNPKDIPGGRGDSPFQYLNAGLIIGPAGLIRRMIEVVYQDDCFDDQLVYTLAYLDSLLWWRDVHTHEYQVSSSKQNYAHIPPTAKKLIQLDHWNILAMAMYGIDNEKYVIDDTNTKLTMLETNSHPLILHQSGPKHTNRILEILSQVFGYDYDLAALESAQREGHPSRLLSRYPK</sequence>
<keyword evidence="5" id="KW-1185">Reference proteome</keyword>
<evidence type="ECO:0000256" key="2">
    <source>
        <dbReference type="SAM" id="Phobius"/>
    </source>
</evidence>
<evidence type="ECO:0000259" key="3">
    <source>
        <dbReference type="Pfam" id="PF25342"/>
    </source>
</evidence>
<keyword evidence="2" id="KW-0812">Transmembrane</keyword>
<keyword evidence="2" id="KW-0472">Membrane</keyword>
<evidence type="ECO:0000313" key="5">
    <source>
        <dbReference type="Proteomes" id="UP001648503"/>
    </source>
</evidence>
<accession>A0ABQ8FB46</accession>
<feature type="region of interest" description="Disordered" evidence="1">
    <location>
        <begin position="156"/>
        <end position="185"/>
    </location>
</feature>
<dbReference type="InterPro" id="IPR057589">
    <property type="entry name" value="GT_PLOD"/>
</dbReference>
<feature type="compositionally biased region" description="Polar residues" evidence="1">
    <location>
        <begin position="156"/>
        <end position="172"/>
    </location>
</feature>
<proteinExistence type="predicted"/>
<dbReference type="EMBL" id="JAFCIX010000341">
    <property type="protein sequence ID" value="KAH6593945.1"/>
    <property type="molecule type" value="Genomic_DNA"/>
</dbReference>
<feature type="transmembrane region" description="Helical" evidence="2">
    <location>
        <begin position="18"/>
        <end position="39"/>
    </location>
</feature>
<keyword evidence="2" id="KW-1133">Transmembrane helix</keyword>
<name>A0ABQ8FB46_9FUNG</name>
<evidence type="ECO:0000313" key="4">
    <source>
        <dbReference type="EMBL" id="KAH6593945.1"/>
    </source>
</evidence>
<dbReference type="Proteomes" id="UP001648503">
    <property type="component" value="Unassembled WGS sequence"/>
</dbReference>
<comment type="caution">
    <text evidence="4">The sequence shown here is derived from an EMBL/GenBank/DDBJ whole genome shotgun (WGS) entry which is preliminary data.</text>
</comment>
<evidence type="ECO:0000256" key="1">
    <source>
        <dbReference type="SAM" id="MobiDB-lite"/>
    </source>
</evidence>
<dbReference type="CDD" id="cd22997">
    <property type="entry name" value="GT_LH"/>
    <property type="match status" value="1"/>
</dbReference>
<reference evidence="4 5" key="1">
    <citation type="submission" date="2021-02" db="EMBL/GenBank/DDBJ databases">
        <title>Variation within the Batrachochytrium salamandrivorans European outbreak.</title>
        <authorList>
            <person name="Kelly M."/>
            <person name="Pasmans F."/>
            <person name="Shea T.P."/>
            <person name="Munoz J.F."/>
            <person name="Carranza S."/>
            <person name="Cuomo C.A."/>
            <person name="Martel A."/>
        </authorList>
    </citation>
    <scope>NUCLEOTIDE SEQUENCE [LARGE SCALE GENOMIC DNA]</scope>
    <source>
        <strain evidence="4 5">AMFP18/2</strain>
    </source>
</reference>
<feature type="region of interest" description="Disordered" evidence="1">
    <location>
        <begin position="197"/>
        <end position="224"/>
    </location>
</feature>
<gene>
    <name evidence="4" type="ORF">BASA50_007001</name>
</gene>
<feature type="domain" description="PLOD1-3-like GT" evidence="3">
    <location>
        <begin position="268"/>
        <end position="434"/>
    </location>
</feature>
<organism evidence="4 5">
    <name type="scientific">Batrachochytrium salamandrivorans</name>
    <dbReference type="NCBI Taxonomy" id="1357716"/>
    <lineage>
        <taxon>Eukaryota</taxon>
        <taxon>Fungi</taxon>
        <taxon>Fungi incertae sedis</taxon>
        <taxon>Chytridiomycota</taxon>
        <taxon>Chytridiomycota incertae sedis</taxon>
        <taxon>Chytridiomycetes</taxon>
        <taxon>Rhizophydiales</taxon>
        <taxon>Rhizophydiales incertae sedis</taxon>
        <taxon>Batrachochytrium</taxon>
    </lineage>
</organism>
<protein>
    <recommendedName>
        <fullName evidence="3">PLOD1-3-like GT domain-containing protein</fullName>
    </recommendedName>
</protein>
<dbReference type="Pfam" id="PF25342">
    <property type="entry name" value="GT_PLOD"/>
    <property type="match status" value="1"/>
</dbReference>